<feature type="domain" description="TNase-like" evidence="2">
    <location>
        <begin position="28"/>
        <end position="152"/>
    </location>
</feature>
<evidence type="ECO:0000259" key="2">
    <source>
        <dbReference type="PROSITE" id="PS50830"/>
    </source>
</evidence>
<dbReference type="OrthoDB" id="309040at2"/>
<name>A0A1G5NNN7_AFIMA</name>
<proteinExistence type="predicted"/>
<sequence>MFLLRFALSVSVLFSTAFPAAAGSELPGLYRAVVERVVDGDTLAVRATIWLDQEVRVLVRLRGIDAPELRARCLAEKLQALAATDALAALVTDPAVTLSEVEGDKYGGRVVADVRDAKGRDLGALLLQEGLVRAYAGGHRDSWCGQLSLKGE</sequence>
<protein>
    <submittedName>
        <fullName evidence="3">Endonuclease YncB, thermonuclease family</fullName>
    </submittedName>
</protein>
<dbReference type="SUPFAM" id="SSF50199">
    <property type="entry name" value="Staphylococcal nuclease"/>
    <property type="match status" value="1"/>
</dbReference>
<evidence type="ECO:0000313" key="3">
    <source>
        <dbReference type="EMBL" id="SCZ39026.1"/>
    </source>
</evidence>
<keyword evidence="3" id="KW-0255">Endonuclease</keyword>
<dbReference type="AlphaFoldDB" id="A0A1G5NNN7"/>
<gene>
    <name evidence="3" type="ORF">SAMN03080610_02379</name>
</gene>
<organism evidence="3 4">
    <name type="scientific">Afifella marina DSM 2698</name>
    <dbReference type="NCBI Taxonomy" id="1120955"/>
    <lineage>
        <taxon>Bacteria</taxon>
        <taxon>Pseudomonadati</taxon>
        <taxon>Pseudomonadota</taxon>
        <taxon>Alphaproteobacteria</taxon>
        <taxon>Hyphomicrobiales</taxon>
        <taxon>Afifellaceae</taxon>
        <taxon>Afifella</taxon>
    </lineage>
</organism>
<reference evidence="3 4" key="1">
    <citation type="submission" date="2016-10" db="EMBL/GenBank/DDBJ databases">
        <authorList>
            <person name="de Groot N.N."/>
        </authorList>
    </citation>
    <scope>NUCLEOTIDE SEQUENCE [LARGE SCALE GENOMIC DNA]</scope>
    <source>
        <strain evidence="3 4">DSM 2698</strain>
    </source>
</reference>
<keyword evidence="3" id="KW-0540">Nuclease</keyword>
<dbReference type="PROSITE" id="PS50830">
    <property type="entry name" value="TNASE_3"/>
    <property type="match status" value="1"/>
</dbReference>
<dbReference type="Proteomes" id="UP000199347">
    <property type="component" value="Unassembled WGS sequence"/>
</dbReference>
<keyword evidence="3" id="KW-0378">Hydrolase</keyword>
<evidence type="ECO:0000256" key="1">
    <source>
        <dbReference type="SAM" id="SignalP"/>
    </source>
</evidence>
<accession>A0A1G5NNN7</accession>
<feature type="chain" id="PRO_5011596893" evidence="1">
    <location>
        <begin position="23"/>
        <end position="152"/>
    </location>
</feature>
<feature type="signal peptide" evidence="1">
    <location>
        <begin position="1"/>
        <end position="22"/>
    </location>
</feature>
<dbReference type="STRING" id="1120955.SAMN03080610_02379"/>
<dbReference type="Pfam" id="PF00565">
    <property type="entry name" value="SNase"/>
    <property type="match status" value="1"/>
</dbReference>
<dbReference type="GO" id="GO:0004519">
    <property type="term" value="F:endonuclease activity"/>
    <property type="evidence" value="ECO:0007669"/>
    <property type="project" value="UniProtKB-KW"/>
</dbReference>
<evidence type="ECO:0000313" key="4">
    <source>
        <dbReference type="Proteomes" id="UP000199347"/>
    </source>
</evidence>
<dbReference type="EMBL" id="FMVW01000005">
    <property type="protein sequence ID" value="SCZ39026.1"/>
    <property type="molecule type" value="Genomic_DNA"/>
</dbReference>
<keyword evidence="1" id="KW-0732">Signal</keyword>
<dbReference type="InterPro" id="IPR035437">
    <property type="entry name" value="SNase_OB-fold_sf"/>
</dbReference>
<dbReference type="SMART" id="SM00318">
    <property type="entry name" value="SNc"/>
    <property type="match status" value="1"/>
</dbReference>
<dbReference type="RefSeq" id="WP_092813097.1">
    <property type="nucleotide sequence ID" value="NZ_FMVW01000005.1"/>
</dbReference>
<dbReference type="Gene3D" id="2.40.50.90">
    <property type="match status" value="1"/>
</dbReference>
<dbReference type="InterPro" id="IPR016071">
    <property type="entry name" value="Staphylococal_nuclease_OB-fold"/>
</dbReference>
<keyword evidence="4" id="KW-1185">Reference proteome</keyword>